<keyword evidence="6" id="KW-1185">Reference proteome</keyword>
<protein>
    <submittedName>
        <fullName evidence="5">LacI family DNA-binding transcriptional regulator</fullName>
    </submittedName>
</protein>
<dbReference type="RefSeq" id="WP_343874125.1">
    <property type="nucleotide sequence ID" value="NZ_BAAAIX010000025.1"/>
</dbReference>
<evidence type="ECO:0000313" key="6">
    <source>
        <dbReference type="Proteomes" id="UP001597326"/>
    </source>
</evidence>
<dbReference type="Pfam" id="PF00356">
    <property type="entry name" value="LacI"/>
    <property type="match status" value="1"/>
</dbReference>
<keyword evidence="3" id="KW-0804">Transcription</keyword>
<dbReference type="InterPro" id="IPR046335">
    <property type="entry name" value="LacI/GalR-like_sensor"/>
</dbReference>
<evidence type="ECO:0000259" key="4">
    <source>
        <dbReference type="PROSITE" id="PS50932"/>
    </source>
</evidence>
<dbReference type="EMBL" id="JBHUFZ010000026">
    <property type="protein sequence ID" value="MFD1890795.1"/>
    <property type="molecule type" value="Genomic_DNA"/>
</dbReference>
<organism evidence="5 6">
    <name type="scientific">Luteococcus peritonei</name>
    <dbReference type="NCBI Taxonomy" id="88874"/>
    <lineage>
        <taxon>Bacteria</taxon>
        <taxon>Bacillati</taxon>
        <taxon>Actinomycetota</taxon>
        <taxon>Actinomycetes</taxon>
        <taxon>Propionibacteriales</taxon>
        <taxon>Propionibacteriaceae</taxon>
        <taxon>Luteococcus</taxon>
    </lineage>
</organism>
<evidence type="ECO:0000313" key="5">
    <source>
        <dbReference type="EMBL" id="MFD1890795.1"/>
    </source>
</evidence>
<dbReference type="CDD" id="cd01392">
    <property type="entry name" value="HTH_LacI"/>
    <property type="match status" value="1"/>
</dbReference>
<comment type="caution">
    <text evidence="5">The sequence shown here is derived from an EMBL/GenBank/DDBJ whole genome shotgun (WGS) entry which is preliminary data.</text>
</comment>
<dbReference type="Proteomes" id="UP001597326">
    <property type="component" value="Unassembled WGS sequence"/>
</dbReference>
<sequence>MAAHAGVSQMTVSRYLRGERIMPENQEKVAQAIAELGYRYNDTASELASRQPSRIGALVFDVDDWAPQRVLAGAAEAARQSGHLLEMIRCDVDDRESVDTALQMMNRASLAGVMVLSPPDMVLERMDLSSLQTPWMIEVEPDIPSGHPMALRHPMSRAVRHLAGLGHERFFYLGGPTQWPSGRNRRTAYRDTVAELGLVDCGDTEGPWGAENGYDAMRHFPLDDHPTAIVAASDQIALGAMSWLRERGLSVPNDVSITGYDGLRDAAFYATPLTTIAIDFGAMGRRAVQALLAGEGLGSPPAMEQYPFSSELVIRASTAAPHRAR</sequence>
<feature type="domain" description="HTH lacI-type" evidence="4">
    <location>
        <begin position="1"/>
        <end position="49"/>
    </location>
</feature>
<dbReference type="Gene3D" id="1.10.260.40">
    <property type="entry name" value="lambda repressor-like DNA-binding domains"/>
    <property type="match status" value="1"/>
</dbReference>
<dbReference type="InterPro" id="IPR010982">
    <property type="entry name" value="Lambda_DNA-bd_dom_sf"/>
</dbReference>
<keyword evidence="2 5" id="KW-0238">DNA-binding</keyword>
<dbReference type="PANTHER" id="PTHR30146:SF153">
    <property type="entry name" value="LACTOSE OPERON REPRESSOR"/>
    <property type="match status" value="1"/>
</dbReference>
<dbReference type="PROSITE" id="PS50932">
    <property type="entry name" value="HTH_LACI_2"/>
    <property type="match status" value="1"/>
</dbReference>
<dbReference type="InterPro" id="IPR028082">
    <property type="entry name" value="Peripla_BP_I"/>
</dbReference>
<dbReference type="SUPFAM" id="SSF47413">
    <property type="entry name" value="lambda repressor-like DNA-binding domains"/>
    <property type="match status" value="1"/>
</dbReference>
<dbReference type="Gene3D" id="3.40.50.2300">
    <property type="match status" value="2"/>
</dbReference>
<dbReference type="SMART" id="SM00354">
    <property type="entry name" value="HTH_LACI"/>
    <property type="match status" value="1"/>
</dbReference>
<dbReference type="PANTHER" id="PTHR30146">
    <property type="entry name" value="LACI-RELATED TRANSCRIPTIONAL REPRESSOR"/>
    <property type="match status" value="1"/>
</dbReference>
<reference evidence="6" key="1">
    <citation type="journal article" date="2019" name="Int. J. Syst. Evol. Microbiol.">
        <title>The Global Catalogue of Microorganisms (GCM) 10K type strain sequencing project: providing services to taxonomists for standard genome sequencing and annotation.</title>
        <authorList>
            <consortium name="The Broad Institute Genomics Platform"/>
            <consortium name="The Broad Institute Genome Sequencing Center for Infectious Disease"/>
            <person name="Wu L."/>
            <person name="Ma J."/>
        </authorList>
    </citation>
    <scope>NUCLEOTIDE SEQUENCE [LARGE SCALE GENOMIC DNA]</scope>
    <source>
        <strain evidence="6">CAIM 431</strain>
    </source>
</reference>
<evidence type="ECO:0000256" key="1">
    <source>
        <dbReference type="ARBA" id="ARBA00023015"/>
    </source>
</evidence>
<proteinExistence type="predicted"/>
<dbReference type="Pfam" id="PF13377">
    <property type="entry name" value="Peripla_BP_3"/>
    <property type="match status" value="1"/>
</dbReference>
<gene>
    <name evidence="5" type="ORF">ACFSCS_11470</name>
</gene>
<accession>A0ABW4RXH9</accession>
<evidence type="ECO:0000256" key="2">
    <source>
        <dbReference type="ARBA" id="ARBA00023125"/>
    </source>
</evidence>
<name>A0ABW4RXH9_9ACTN</name>
<keyword evidence="1" id="KW-0805">Transcription regulation</keyword>
<dbReference type="InterPro" id="IPR000843">
    <property type="entry name" value="HTH_LacI"/>
</dbReference>
<dbReference type="GO" id="GO:0003677">
    <property type="term" value="F:DNA binding"/>
    <property type="evidence" value="ECO:0007669"/>
    <property type="project" value="UniProtKB-KW"/>
</dbReference>
<evidence type="ECO:0000256" key="3">
    <source>
        <dbReference type="ARBA" id="ARBA00023163"/>
    </source>
</evidence>
<dbReference type="SUPFAM" id="SSF53822">
    <property type="entry name" value="Periplasmic binding protein-like I"/>
    <property type="match status" value="1"/>
</dbReference>